<dbReference type="RefSeq" id="WP_213668279.1">
    <property type="nucleotide sequence ID" value="NZ_JAHCDA010000001.1"/>
</dbReference>
<protein>
    <recommendedName>
        <fullName evidence="2">UPF0178 protein KHU32_01490</fullName>
    </recommendedName>
</protein>
<comment type="caution">
    <text evidence="3">The sequence shown here is derived from an EMBL/GenBank/DDBJ whole genome shotgun (WGS) entry which is preliminary data.</text>
</comment>
<dbReference type="PANTHER" id="PTHR35146:SF1">
    <property type="entry name" value="UPF0178 PROTEIN YAII"/>
    <property type="match status" value="1"/>
</dbReference>
<evidence type="ECO:0000313" key="3">
    <source>
        <dbReference type="EMBL" id="MBS7809591.1"/>
    </source>
</evidence>
<keyword evidence="4" id="KW-1185">Reference proteome</keyword>
<gene>
    <name evidence="3" type="ORF">KHU32_01490</name>
</gene>
<dbReference type="Proteomes" id="UP000766336">
    <property type="component" value="Unassembled WGS sequence"/>
</dbReference>
<evidence type="ECO:0000313" key="4">
    <source>
        <dbReference type="Proteomes" id="UP000766336"/>
    </source>
</evidence>
<reference evidence="3 4" key="1">
    <citation type="submission" date="2021-05" db="EMBL/GenBank/DDBJ databases">
        <title>Roseococcus sp. XZZS9, whole genome shotgun sequencing project.</title>
        <authorList>
            <person name="Zhao G."/>
            <person name="Shen L."/>
        </authorList>
    </citation>
    <scope>NUCLEOTIDE SEQUENCE [LARGE SCALE GENOMIC DNA]</scope>
    <source>
        <strain evidence="3 4">XZZS9</strain>
    </source>
</reference>
<proteinExistence type="inferred from homology"/>
<dbReference type="InterPro" id="IPR003791">
    <property type="entry name" value="UPF0178"/>
</dbReference>
<comment type="similarity">
    <text evidence="1 2">Belongs to the UPF0178 family.</text>
</comment>
<accession>A0ABS5Q8Q7</accession>
<dbReference type="EMBL" id="JAHCDA010000001">
    <property type="protein sequence ID" value="MBS7809591.1"/>
    <property type="molecule type" value="Genomic_DNA"/>
</dbReference>
<dbReference type="HAMAP" id="MF_00489">
    <property type="entry name" value="UPF0178"/>
    <property type="match status" value="1"/>
</dbReference>
<evidence type="ECO:0000256" key="1">
    <source>
        <dbReference type="ARBA" id="ARBA00008522"/>
    </source>
</evidence>
<dbReference type="NCBIfam" id="NF001095">
    <property type="entry name" value="PRK00124.1"/>
    <property type="match status" value="1"/>
</dbReference>
<dbReference type="PANTHER" id="PTHR35146">
    <property type="entry name" value="UPF0178 PROTEIN YAII"/>
    <property type="match status" value="1"/>
</dbReference>
<evidence type="ECO:0000256" key="2">
    <source>
        <dbReference type="HAMAP-Rule" id="MF_00489"/>
    </source>
</evidence>
<dbReference type="Pfam" id="PF02639">
    <property type="entry name" value="DUF188"/>
    <property type="match status" value="1"/>
</dbReference>
<organism evidence="3 4">
    <name type="scientific">Roseococcus pinisoli</name>
    <dbReference type="NCBI Taxonomy" id="2835040"/>
    <lineage>
        <taxon>Bacteria</taxon>
        <taxon>Pseudomonadati</taxon>
        <taxon>Pseudomonadota</taxon>
        <taxon>Alphaproteobacteria</taxon>
        <taxon>Acetobacterales</taxon>
        <taxon>Roseomonadaceae</taxon>
        <taxon>Roseococcus</taxon>
    </lineage>
</organism>
<name>A0ABS5Q8Q7_9PROT</name>
<sequence length="163" mass="17403">MTELYIDADACPVRDEAYKVALRIGVHVHIVSNGARGLRVPEHPLLHQVIVTEGADVADDWIADRITARDVCITQDIPLAARCLEKGAAALNSKGRPWTHDNIGGALAGRAVAEHLRSTGQTTGGPAAMTQADRSRFLSTLDTLLLAAQRGPAPRMRIPPGGF</sequence>